<keyword evidence="1" id="KW-0732">Signal</keyword>
<accession>A0ABW6BZW8</accession>
<reference evidence="3" key="1">
    <citation type="journal article" date="2019" name="Int. J. Syst. Evol. Microbiol.">
        <title>The Global Catalogue of Microorganisms (GCM) 10K type strain sequencing project: providing services to taxonomists for standard genome sequencing and annotation.</title>
        <authorList>
            <consortium name="The Broad Institute Genomics Platform"/>
            <consortium name="The Broad Institute Genome Sequencing Center for Infectious Disease"/>
            <person name="Wu L."/>
            <person name="Ma J."/>
        </authorList>
    </citation>
    <scope>NUCLEOTIDE SEQUENCE [LARGE SCALE GENOMIC DNA]</scope>
    <source>
        <strain evidence="3">KCTC 23984</strain>
    </source>
</reference>
<organism evidence="2 3">
    <name type="scientific">Pontibacter toksunensis</name>
    <dbReference type="NCBI Taxonomy" id="1332631"/>
    <lineage>
        <taxon>Bacteria</taxon>
        <taxon>Pseudomonadati</taxon>
        <taxon>Bacteroidota</taxon>
        <taxon>Cytophagia</taxon>
        <taxon>Cytophagales</taxon>
        <taxon>Hymenobacteraceae</taxon>
        <taxon>Pontibacter</taxon>
    </lineage>
</organism>
<comment type="caution">
    <text evidence="2">The sequence shown here is derived from an EMBL/GenBank/DDBJ whole genome shotgun (WGS) entry which is preliminary data.</text>
</comment>
<dbReference type="EMBL" id="JBHUOX010000018">
    <property type="protein sequence ID" value="MFD3002593.1"/>
    <property type="molecule type" value="Genomic_DNA"/>
</dbReference>
<feature type="chain" id="PRO_5045065291" description="Outer membrane protein beta-barrel domain-containing protein" evidence="1">
    <location>
        <begin position="21"/>
        <end position="167"/>
    </location>
</feature>
<dbReference type="RefSeq" id="WP_377488280.1">
    <property type="nucleotide sequence ID" value="NZ_JBHUOX010000018.1"/>
</dbReference>
<feature type="signal peptide" evidence="1">
    <location>
        <begin position="1"/>
        <end position="20"/>
    </location>
</feature>
<gene>
    <name evidence="2" type="ORF">ACFS7Z_19640</name>
</gene>
<evidence type="ECO:0000256" key="1">
    <source>
        <dbReference type="SAM" id="SignalP"/>
    </source>
</evidence>
<dbReference type="Proteomes" id="UP001597641">
    <property type="component" value="Unassembled WGS sequence"/>
</dbReference>
<name>A0ABW6BZW8_9BACT</name>
<protein>
    <recommendedName>
        <fullName evidence="4">Outer membrane protein beta-barrel domain-containing protein</fullName>
    </recommendedName>
</protein>
<sequence>MKNLILTLLLAAASYSTGLAQVSHSGKIEFGYLKFQNINRESDWIVDYIKGDYNGLDVNLVNSIRFKEKFTVGVGIGYLNILNKSGISLFSDFEYTPLKKKLSPLLNTKIGYSNTWNRYEDGTGTALIELGAGLSYRLTGRTRTYIQSGILFTQQSSFLPIKIGVQF</sequence>
<evidence type="ECO:0000313" key="3">
    <source>
        <dbReference type="Proteomes" id="UP001597641"/>
    </source>
</evidence>
<proteinExistence type="predicted"/>
<keyword evidence="3" id="KW-1185">Reference proteome</keyword>
<evidence type="ECO:0008006" key="4">
    <source>
        <dbReference type="Google" id="ProtNLM"/>
    </source>
</evidence>
<evidence type="ECO:0000313" key="2">
    <source>
        <dbReference type="EMBL" id="MFD3002593.1"/>
    </source>
</evidence>